<dbReference type="AlphaFoldDB" id="A0AAV1A6P6"/>
<organism evidence="2 3">
    <name type="scientific">Vicia faba</name>
    <name type="common">Broad bean</name>
    <name type="synonym">Faba vulgaris</name>
    <dbReference type="NCBI Taxonomy" id="3906"/>
    <lineage>
        <taxon>Eukaryota</taxon>
        <taxon>Viridiplantae</taxon>
        <taxon>Streptophyta</taxon>
        <taxon>Embryophyta</taxon>
        <taxon>Tracheophyta</taxon>
        <taxon>Spermatophyta</taxon>
        <taxon>Magnoliopsida</taxon>
        <taxon>eudicotyledons</taxon>
        <taxon>Gunneridae</taxon>
        <taxon>Pentapetalae</taxon>
        <taxon>rosids</taxon>
        <taxon>fabids</taxon>
        <taxon>Fabales</taxon>
        <taxon>Fabaceae</taxon>
        <taxon>Papilionoideae</taxon>
        <taxon>50 kb inversion clade</taxon>
        <taxon>NPAAA clade</taxon>
        <taxon>Hologalegina</taxon>
        <taxon>IRL clade</taxon>
        <taxon>Fabeae</taxon>
        <taxon>Vicia</taxon>
    </lineage>
</organism>
<evidence type="ECO:0000313" key="3">
    <source>
        <dbReference type="Proteomes" id="UP001157006"/>
    </source>
</evidence>
<accession>A0AAV1A6P6</accession>
<reference evidence="2 3" key="1">
    <citation type="submission" date="2023-01" db="EMBL/GenBank/DDBJ databases">
        <authorList>
            <person name="Kreplak J."/>
        </authorList>
    </citation>
    <scope>NUCLEOTIDE SEQUENCE [LARGE SCALE GENOMIC DNA]</scope>
</reference>
<protein>
    <submittedName>
        <fullName evidence="2">Uncharacterized protein</fullName>
    </submittedName>
</protein>
<gene>
    <name evidence="2" type="ORF">VFH_III154320</name>
</gene>
<proteinExistence type="predicted"/>
<feature type="compositionally biased region" description="Polar residues" evidence="1">
    <location>
        <begin position="215"/>
        <end position="232"/>
    </location>
</feature>
<sequence>MTWDPTWKATPSKMKPIRLKGSRRKKGVPSVFRAFPFEIHSRFQLAESRNKFRGRQQANWLGALWFPWTRYCFDPNNELISQIGCSAFEEAVRVGHPCPEFAEVMPSLGRLGKQTGIQSISFLPGIRLDALARLSHSLVLTASRLNQVDSQLSVTAGESASLTAGTVKRARARSTGLFEGLSGFSQLYIVSRNIIYFGQVKSKERALFKKLVPDSNQSTTGGKRAGSESSAQAVGVGLV</sequence>
<dbReference type="EMBL" id="OX451738">
    <property type="protein sequence ID" value="CAI8604869.1"/>
    <property type="molecule type" value="Genomic_DNA"/>
</dbReference>
<dbReference type="Proteomes" id="UP001157006">
    <property type="component" value="Chromosome 3"/>
</dbReference>
<evidence type="ECO:0000313" key="2">
    <source>
        <dbReference type="EMBL" id="CAI8604869.1"/>
    </source>
</evidence>
<keyword evidence="3" id="KW-1185">Reference proteome</keyword>
<evidence type="ECO:0000256" key="1">
    <source>
        <dbReference type="SAM" id="MobiDB-lite"/>
    </source>
</evidence>
<name>A0AAV1A6P6_VICFA</name>
<feature type="region of interest" description="Disordered" evidence="1">
    <location>
        <begin position="215"/>
        <end position="239"/>
    </location>
</feature>